<dbReference type="AlphaFoldDB" id="A0A8J5KRU4"/>
<proteinExistence type="predicted"/>
<feature type="compositionally biased region" description="Basic and acidic residues" evidence="1">
    <location>
        <begin position="98"/>
        <end position="107"/>
    </location>
</feature>
<reference evidence="2 3" key="1">
    <citation type="submission" date="2020-08" db="EMBL/GenBank/DDBJ databases">
        <title>Plant Genome Project.</title>
        <authorList>
            <person name="Zhang R.-G."/>
        </authorList>
    </citation>
    <scope>NUCLEOTIDE SEQUENCE [LARGE SCALE GENOMIC DNA]</scope>
    <source>
        <tissue evidence="2">Rhizome</tissue>
    </source>
</reference>
<dbReference type="EMBL" id="JACMSC010000013">
    <property type="protein sequence ID" value="KAG6493112.1"/>
    <property type="molecule type" value="Genomic_DNA"/>
</dbReference>
<sequence length="131" mass="14677">MNYIFTKSTNSYKEAIQATEQIEPPTLGFIKLSEYSSTVANNTAIVKQNNAQIQLLVQIAEALQDIRADLKTIIEYQKKETEAQGDERQTTSIQRSPENTKGRKGETVAKAMTSRTQTVQEQPPTTPLDED</sequence>
<gene>
    <name evidence="2" type="ORF">ZIOFF_048089</name>
</gene>
<comment type="caution">
    <text evidence="2">The sequence shown here is derived from an EMBL/GenBank/DDBJ whole genome shotgun (WGS) entry which is preliminary data.</text>
</comment>
<accession>A0A8J5KRU4</accession>
<evidence type="ECO:0000313" key="2">
    <source>
        <dbReference type="EMBL" id="KAG6493112.1"/>
    </source>
</evidence>
<keyword evidence="3" id="KW-1185">Reference proteome</keyword>
<feature type="region of interest" description="Disordered" evidence="1">
    <location>
        <begin position="79"/>
        <end position="131"/>
    </location>
</feature>
<feature type="compositionally biased region" description="Basic and acidic residues" evidence="1">
    <location>
        <begin position="79"/>
        <end position="89"/>
    </location>
</feature>
<evidence type="ECO:0000313" key="3">
    <source>
        <dbReference type="Proteomes" id="UP000734854"/>
    </source>
</evidence>
<protein>
    <submittedName>
        <fullName evidence="2">Uncharacterized protein</fullName>
    </submittedName>
</protein>
<dbReference type="Proteomes" id="UP000734854">
    <property type="component" value="Unassembled WGS sequence"/>
</dbReference>
<evidence type="ECO:0000256" key="1">
    <source>
        <dbReference type="SAM" id="MobiDB-lite"/>
    </source>
</evidence>
<organism evidence="2 3">
    <name type="scientific">Zingiber officinale</name>
    <name type="common">Ginger</name>
    <name type="synonym">Amomum zingiber</name>
    <dbReference type="NCBI Taxonomy" id="94328"/>
    <lineage>
        <taxon>Eukaryota</taxon>
        <taxon>Viridiplantae</taxon>
        <taxon>Streptophyta</taxon>
        <taxon>Embryophyta</taxon>
        <taxon>Tracheophyta</taxon>
        <taxon>Spermatophyta</taxon>
        <taxon>Magnoliopsida</taxon>
        <taxon>Liliopsida</taxon>
        <taxon>Zingiberales</taxon>
        <taxon>Zingiberaceae</taxon>
        <taxon>Zingiber</taxon>
    </lineage>
</organism>
<name>A0A8J5KRU4_ZINOF</name>